<reference evidence="2" key="1">
    <citation type="journal article" date="2020" name="Stud. Mycol.">
        <title>101 Dothideomycetes genomes: a test case for predicting lifestyles and emergence of pathogens.</title>
        <authorList>
            <person name="Haridas S."/>
            <person name="Albert R."/>
            <person name="Binder M."/>
            <person name="Bloem J."/>
            <person name="Labutti K."/>
            <person name="Salamov A."/>
            <person name="Andreopoulos B."/>
            <person name="Baker S."/>
            <person name="Barry K."/>
            <person name="Bills G."/>
            <person name="Bluhm B."/>
            <person name="Cannon C."/>
            <person name="Castanera R."/>
            <person name="Culley D."/>
            <person name="Daum C."/>
            <person name="Ezra D."/>
            <person name="Gonzalez J."/>
            <person name="Henrissat B."/>
            <person name="Kuo A."/>
            <person name="Liang C."/>
            <person name="Lipzen A."/>
            <person name="Lutzoni F."/>
            <person name="Magnuson J."/>
            <person name="Mondo S."/>
            <person name="Nolan M."/>
            <person name="Ohm R."/>
            <person name="Pangilinan J."/>
            <person name="Park H.-J."/>
            <person name="Ramirez L."/>
            <person name="Alfaro M."/>
            <person name="Sun H."/>
            <person name="Tritt A."/>
            <person name="Yoshinaga Y."/>
            <person name="Zwiers L.-H."/>
            <person name="Turgeon B."/>
            <person name="Goodwin S."/>
            <person name="Spatafora J."/>
            <person name="Crous P."/>
            <person name="Grigoriev I."/>
        </authorList>
    </citation>
    <scope>NUCLEOTIDE SEQUENCE</scope>
    <source>
        <strain evidence="2">CBS 207.26</strain>
    </source>
</reference>
<evidence type="ECO:0000313" key="3">
    <source>
        <dbReference type="Proteomes" id="UP000800200"/>
    </source>
</evidence>
<evidence type="ECO:0000256" key="1">
    <source>
        <dbReference type="SAM" id="MobiDB-lite"/>
    </source>
</evidence>
<feature type="region of interest" description="Disordered" evidence="1">
    <location>
        <begin position="177"/>
        <end position="197"/>
    </location>
</feature>
<proteinExistence type="predicted"/>
<feature type="compositionally biased region" description="Basic and acidic residues" evidence="1">
    <location>
        <begin position="121"/>
        <end position="145"/>
    </location>
</feature>
<name>A0A6A6DXR4_9PEZI</name>
<dbReference type="AlphaFoldDB" id="A0A6A6DXR4"/>
<evidence type="ECO:0000313" key="2">
    <source>
        <dbReference type="EMBL" id="KAF2182760.1"/>
    </source>
</evidence>
<protein>
    <submittedName>
        <fullName evidence="2">Uncharacterized protein</fullName>
    </submittedName>
</protein>
<keyword evidence="3" id="KW-1185">Reference proteome</keyword>
<sequence length="231" mass="25589">MRPRPYSGCLGLTVSAKWDSKWEDDTTYSVDVDVDVDNKSTNSTNNINNLVYGKKKSGWGKKDDGETSGEKGGPDKQYDTEKKNKLKVDPGEKHHHCDSDSGSDWDWPPPIPYWENNGKGGKGDKGSKGWGDVKKRQEVVDKKWEGGGWGSESEEEYSGINLDISIDNINDNDNDNVNVNKNNLEAGKGGKHHSWGKDWEEVTGTNALSLPSAALEAPRSHVQLGWRRSIS</sequence>
<feature type="compositionally biased region" description="Low complexity" evidence="1">
    <location>
        <begin position="39"/>
        <end position="49"/>
    </location>
</feature>
<feature type="region of interest" description="Disordered" evidence="1">
    <location>
        <begin position="35"/>
        <end position="155"/>
    </location>
</feature>
<gene>
    <name evidence="2" type="ORF">K469DRAFT_751910</name>
</gene>
<organism evidence="2 3">
    <name type="scientific">Zopfia rhizophila CBS 207.26</name>
    <dbReference type="NCBI Taxonomy" id="1314779"/>
    <lineage>
        <taxon>Eukaryota</taxon>
        <taxon>Fungi</taxon>
        <taxon>Dikarya</taxon>
        <taxon>Ascomycota</taxon>
        <taxon>Pezizomycotina</taxon>
        <taxon>Dothideomycetes</taxon>
        <taxon>Dothideomycetes incertae sedis</taxon>
        <taxon>Zopfiaceae</taxon>
        <taxon>Zopfia</taxon>
    </lineage>
</organism>
<accession>A0A6A6DXR4</accession>
<dbReference type="EMBL" id="ML994646">
    <property type="protein sequence ID" value="KAF2182760.1"/>
    <property type="molecule type" value="Genomic_DNA"/>
</dbReference>
<feature type="compositionally biased region" description="Basic and acidic residues" evidence="1">
    <location>
        <begin position="60"/>
        <end position="99"/>
    </location>
</feature>
<dbReference type="Proteomes" id="UP000800200">
    <property type="component" value="Unassembled WGS sequence"/>
</dbReference>